<protein>
    <submittedName>
        <fullName evidence="3">OB fold stress tolerance protein YgiW</fullName>
    </submittedName>
</protein>
<dbReference type="PANTHER" id="PTHR36571">
    <property type="entry name" value="PROTEIN YGIW"/>
    <property type="match status" value="1"/>
</dbReference>
<evidence type="ECO:0000256" key="2">
    <source>
        <dbReference type="SAM" id="SignalP"/>
    </source>
</evidence>
<dbReference type="Gene3D" id="2.40.50.200">
    <property type="entry name" value="Bacterial OB-fold"/>
    <property type="match status" value="1"/>
</dbReference>
<dbReference type="EMBL" id="BAABHY010000006">
    <property type="protein sequence ID" value="GAA5113595.1"/>
    <property type="molecule type" value="Genomic_DNA"/>
</dbReference>
<dbReference type="InterPro" id="IPR005220">
    <property type="entry name" value="CarO-like"/>
</dbReference>
<name>A0ABP9NGH2_9GAMM</name>
<dbReference type="NCBIfam" id="NF033674">
    <property type="entry name" value="stress_OB_fold"/>
    <property type="match status" value="1"/>
</dbReference>
<dbReference type="InterPro" id="IPR036700">
    <property type="entry name" value="BOBF_sf"/>
</dbReference>
<reference evidence="4" key="1">
    <citation type="journal article" date="2019" name="Int. J. Syst. Evol. Microbiol.">
        <title>The Global Catalogue of Microorganisms (GCM) 10K type strain sequencing project: providing services to taxonomists for standard genome sequencing and annotation.</title>
        <authorList>
            <consortium name="The Broad Institute Genomics Platform"/>
            <consortium name="The Broad Institute Genome Sequencing Center for Infectious Disease"/>
            <person name="Wu L."/>
            <person name="Ma J."/>
        </authorList>
    </citation>
    <scope>NUCLEOTIDE SEQUENCE [LARGE SCALE GENOMIC DNA]</scope>
    <source>
        <strain evidence="4">JCM 18050</strain>
    </source>
</reference>
<keyword evidence="1 2" id="KW-0732">Signal</keyword>
<dbReference type="SUPFAM" id="SSF101756">
    <property type="entry name" value="Hypothetical protein YgiW"/>
    <property type="match status" value="1"/>
</dbReference>
<dbReference type="RefSeq" id="WP_345492173.1">
    <property type="nucleotide sequence ID" value="NZ_BAABHY010000006.1"/>
</dbReference>
<evidence type="ECO:0000256" key="1">
    <source>
        <dbReference type="ARBA" id="ARBA00022729"/>
    </source>
</evidence>
<proteinExistence type="predicted"/>
<organism evidence="3 4">
    <name type="scientific">Orbus sasakiae</name>
    <dbReference type="NCBI Taxonomy" id="1078475"/>
    <lineage>
        <taxon>Bacteria</taxon>
        <taxon>Pseudomonadati</taxon>
        <taxon>Pseudomonadota</taxon>
        <taxon>Gammaproteobacteria</taxon>
        <taxon>Orbales</taxon>
        <taxon>Orbaceae</taxon>
        <taxon>Orbus</taxon>
    </lineage>
</organism>
<accession>A0ABP9NGH2</accession>
<dbReference type="Pfam" id="PF04076">
    <property type="entry name" value="BOF"/>
    <property type="match status" value="1"/>
</dbReference>
<evidence type="ECO:0000313" key="4">
    <source>
        <dbReference type="Proteomes" id="UP001500171"/>
    </source>
</evidence>
<evidence type="ECO:0000313" key="3">
    <source>
        <dbReference type="EMBL" id="GAA5113595.1"/>
    </source>
</evidence>
<sequence length="130" mass="14338">MKKLIPLFLITTLGFTGSAFAEGFNNGINQPVNSGFTGGVQNITAAAQAKQMHDDSWVTLQGNIVQRLGDKMYLFRDSSGDINVKIKDKLWQGRSITPNDTIQITGEVDTHRYKPTDIEVKNLQVISVAK</sequence>
<dbReference type="Proteomes" id="UP001500171">
    <property type="component" value="Unassembled WGS sequence"/>
</dbReference>
<feature type="chain" id="PRO_5045944201" evidence="2">
    <location>
        <begin position="22"/>
        <end position="130"/>
    </location>
</feature>
<comment type="caution">
    <text evidence="3">The sequence shown here is derived from an EMBL/GenBank/DDBJ whole genome shotgun (WGS) entry which is preliminary data.</text>
</comment>
<dbReference type="PANTHER" id="PTHR36571:SF1">
    <property type="entry name" value="PROTEIN YGIW"/>
    <property type="match status" value="1"/>
</dbReference>
<feature type="signal peptide" evidence="2">
    <location>
        <begin position="1"/>
        <end position="21"/>
    </location>
</feature>
<keyword evidence="4" id="KW-1185">Reference proteome</keyword>
<gene>
    <name evidence="3" type="primary">ygiW_2</name>
    <name evidence="3" type="ORF">GCM10023211_21960</name>
</gene>